<evidence type="ECO:0000313" key="3">
    <source>
        <dbReference type="Proteomes" id="UP001054925"/>
    </source>
</evidence>
<gene>
    <name evidence="2" type="ORF">CAT723_21950</name>
</gene>
<feature type="transmembrane region" description="Helical" evidence="1">
    <location>
        <begin position="96"/>
        <end position="116"/>
    </location>
</feature>
<reference evidence="2" key="1">
    <citation type="submission" date="2021-12" db="EMBL/GenBank/DDBJ databases">
        <title>Draft genome sequence of Corynebacterium ammoniagenes strain T-723.</title>
        <authorList>
            <person name="Matsuzawa M."/>
            <person name="Hiratani M."/>
            <person name="Abe I."/>
            <person name="Tsuji Y."/>
            <person name="Nakamura J."/>
        </authorList>
    </citation>
    <scope>NUCLEOTIDE SEQUENCE</scope>
    <source>
        <strain evidence="2">T-723</strain>
    </source>
</reference>
<organism evidence="2 3">
    <name type="scientific">Corynebacterium ammoniagenes</name>
    <name type="common">Brevibacterium ammoniagenes</name>
    <dbReference type="NCBI Taxonomy" id="1697"/>
    <lineage>
        <taxon>Bacteria</taxon>
        <taxon>Bacillati</taxon>
        <taxon>Actinomycetota</taxon>
        <taxon>Actinomycetes</taxon>
        <taxon>Mycobacteriales</taxon>
        <taxon>Corynebacteriaceae</taxon>
        <taxon>Corynebacterium</taxon>
    </lineage>
</organism>
<feature type="transmembrane region" description="Helical" evidence="1">
    <location>
        <begin position="34"/>
        <end position="56"/>
    </location>
</feature>
<proteinExistence type="predicted"/>
<keyword evidence="1" id="KW-0812">Transmembrane</keyword>
<comment type="caution">
    <text evidence="2">The sequence shown here is derived from an EMBL/GenBank/DDBJ whole genome shotgun (WGS) entry which is preliminary data.</text>
</comment>
<accession>A0AAV5G9I1</accession>
<evidence type="ECO:0000313" key="2">
    <source>
        <dbReference type="EMBL" id="GJN43716.1"/>
    </source>
</evidence>
<evidence type="ECO:0000256" key="1">
    <source>
        <dbReference type="SAM" id="Phobius"/>
    </source>
</evidence>
<dbReference type="Proteomes" id="UP001054925">
    <property type="component" value="Unassembled WGS sequence"/>
</dbReference>
<sequence>MGKAFSTFMALVAVYVWALPMGDFIKGSSDSGAARFLVYMAGLMFLFAVTDFLHAIYVDVYRTSAGRFTVLVGFAALGLVIGAVGVFVLPFEWNPFWVSILGILVFVVVEIVTSAYRVPTGHTSERSAHQAQSRIRGRRLR</sequence>
<dbReference type="AlphaFoldDB" id="A0AAV5G9I1"/>
<feature type="transmembrane region" description="Helical" evidence="1">
    <location>
        <begin position="68"/>
        <end position="90"/>
    </location>
</feature>
<name>A0AAV5G9I1_CORAM</name>
<keyword evidence="1" id="KW-0472">Membrane</keyword>
<protein>
    <recommendedName>
        <fullName evidence="4">Integral membrane protein</fullName>
    </recommendedName>
</protein>
<keyword evidence="1" id="KW-1133">Transmembrane helix</keyword>
<dbReference type="EMBL" id="BQKK01000006">
    <property type="protein sequence ID" value="GJN43716.1"/>
    <property type="molecule type" value="Genomic_DNA"/>
</dbReference>
<evidence type="ECO:0008006" key="4">
    <source>
        <dbReference type="Google" id="ProtNLM"/>
    </source>
</evidence>